<comment type="domain">
    <text evidence="5">The PRC barrel domain binds ribosomal protein uS19.</text>
</comment>
<evidence type="ECO:0000256" key="1">
    <source>
        <dbReference type="ARBA" id="ARBA00022490"/>
    </source>
</evidence>
<dbReference type="AlphaFoldDB" id="A0A399RJW9"/>
<evidence type="ECO:0000313" key="9">
    <source>
        <dbReference type="Proteomes" id="UP000265845"/>
    </source>
</evidence>
<comment type="similarity">
    <text evidence="5">Belongs to the RimM family.</text>
</comment>
<keyword evidence="9" id="KW-1185">Reference proteome</keyword>
<comment type="subunit">
    <text evidence="5">Binds ribosomal protein uS19.</text>
</comment>
<dbReference type="OrthoDB" id="9788191at2"/>
<dbReference type="Proteomes" id="UP000265845">
    <property type="component" value="Unassembled WGS sequence"/>
</dbReference>
<comment type="subcellular location">
    <subcellularLocation>
        <location evidence="5">Cytoplasm</location>
    </subcellularLocation>
</comment>
<name>A0A399RJW9_9PROT</name>
<dbReference type="GO" id="GO:0042274">
    <property type="term" value="P:ribosomal small subunit biogenesis"/>
    <property type="evidence" value="ECO:0007669"/>
    <property type="project" value="UniProtKB-UniRule"/>
</dbReference>
<sequence>MSDRSNPDRLIVVGALSGAHGVRGDVRVRSFTADPEAIFDFDQLLDENGKPVLSVKSFKPASDHFIVTPKTSRQKEEWDAMKGVKLHVSRADLPSADEDEFYVEDLVGLKTCHPDGTLFGHVKSVQNFGAGDLLEVAPDASGEPAYFVPFTLKDVPDIDFDARTVTIAEAQVWADQSDPRKKSDV</sequence>
<dbReference type="GO" id="GO:0006364">
    <property type="term" value="P:rRNA processing"/>
    <property type="evidence" value="ECO:0007669"/>
    <property type="project" value="UniProtKB-UniRule"/>
</dbReference>
<dbReference type="PANTHER" id="PTHR33692:SF1">
    <property type="entry name" value="RIBOSOME MATURATION FACTOR RIMM"/>
    <property type="match status" value="1"/>
</dbReference>
<comment type="caution">
    <text evidence="8">The sequence shown here is derived from an EMBL/GenBank/DDBJ whole genome shotgun (WGS) entry which is preliminary data.</text>
</comment>
<keyword evidence="1 5" id="KW-0963">Cytoplasm</keyword>
<dbReference type="HAMAP" id="MF_00014">
    <property type="entry name" value="Ribosome_mat_RimM"/>
    <property type="match status" value="1"/>
</dbReference>
<dbReference type="PANTHER" id="PTHR33692">
    <property type="entry name" value="RIBOSOME MATURATION FACTOR RIMM"/>
    <property type="match status" value="1"/>
</dbReference>
<keyword evidence="4 5" id="KW-0143">Chaperone</keyword>
<dbReference type="InterPro" id="IPR056792">
    <property type="entry name" value="PRC_RimM"/>
</dbReference>
<evidence type="ECO:0000256" key="5">
    <source>
        <dbReference type="HAMAP-Rule" id="MF_00014"/>
    </source>
</evidence>
<dbReference type="GO" id="GO:0043022">
    <property type="term" value="F:ribosome binding"/>
    <property type="evidence" value="ECO:0007669"/>
    <property type="project" value="InterPro"/>
</dbReference>
<gene>
    <name evidence="5 8" type="primary">rimM</name>
    <name evidence="8" type="ORF">D1222_07025</name>
</gene>
<evidence type="ECO:0000259" key="6">
    <source>
        <dbReference type="Pfam" id="PF01782"/>
    </source>
</evidence>
<dbReference type="Gene3D" id="2.40.30.60">
    <property type="entry name" value="RimM"/>
    <property type="match status" value="1"/>
</dbReference>
<proteinExistence type="inferred from homology"/>
<evidence type="ECO:0000256" key="3">
    <source>
        <dbReference type="ARBA" id="ARBA00022552"/>
    </source>
</evidence>
<evidence type="ECO:0000313" key="8">
    <source>
        <dbReference type="EMBL" id="RIJ31980.1"/>
    </source>
</evidence>
<dbReference type="InterPro" id="IPR011961">
    <property type="entry name" value="RimM"/>
</dbReference>
<dbReference type="Pfam" id="PF24986">
    <property type="entry name" value="PRC_RimM"/>
    <property type="match status" value="1"/>
</dbReference>
<keyword evidence="3 5" id="KW-0698">rRNA processing</keyword>
<dbReference type="SUPFAM" id="SSF50447">
    <property type="entry name" value="Translation proteins"/>
    <property type="match status" value="1"/>
</dbReference>
<dbReference type="NCBIfam" id="TIGR02273">
    <property type="entry name" value="16S_RimM"/>
    <property type="match status" value="1"/>
</dbReference>
<organism evidence="8 9">
    <name type="scientific">Henriciella algicola</name>
    <dbReference type="NCBI Taxonomy" id="1608422"/>
    <lineage>
        <taxon>Bacteria</taxon>
        <taxon>Pseudomonadati</taxon>
        <taxon>Pseudomonadota</taxon>
        <taxon>Alphaproteobacteria</taxon>
        <taxon>Hyphomonadales</taxon>
        <taxon>Hyphomonadaceae</taxon>
        <taxon>Henriciella</taxon>
    </lineage>
</organism>
<dbReference type="InterPro" id="IPR036976">
    <property type="entry name" value="RimM_N_sf"/>
</dbReference>
<dbReference type="EMBL" id="QWGA01000003">
    <property type="protein sequence ID" value="RIJ31980.1"/>
    <property type="molecule type" value="Genomic_DNA"/>
</dbReference>
<evidence type="ECO:0000259" key="7">
    <source>
        <dbReference type="Pfam" id="PF24986"/>
    </source>
</evidence>
<reference evidence="8 9" key="1">
    <citation type="submission" date="2018-08" db="EMBL/GenBank/DDBJ databases">
        <title>Henriciella mobilis sp. nov., isolated from seawater.</title>
        <authorList>
            <person name="Cheng H."/>
            <person name="Wu Y.-H."/>
            <person name="Xu X.-W."/>
            <person name="Guo L.-L."/>
        </authorList>
    </citation>
    <scope>NUCLEOTIDE SEQUENCE [LARGE SCALE GENOMIC DNA]</scope>
    <source>
        <strain evidence="8 9">CCUG67844</strain>
    </source>
</reference>
<evidence type="ECO:0000256" key="4">
    <source>
        <dbReference type="ARBA" id="ARBA00023186"/>
    </source>
</evidence>
<dbReference type="Pfam" id="PF01782">
    <property type="entry name" value="RimM"/>
    <property type="match status" value="1"/>
</dbReference>
<keyword evidence="2 5" id="KW-0690">Ribosome biogenesis</keyword>
<dbReference type="GO" id="GO:0005737">
    <property type="term" value="C:cytoplasm"/>
    <property type="evidence" value="ECO:0007669"/>
    <property type="project" value="UniProtKB-SubCell"/>
</dbReference>
<dbReference type="GO" id="GO:0005840">
    <property type="term" value="C:ribosome"/>
    <property type="evidence" value="ECO:0007669"/>
    <property type="project" value="InterPro"/>
</dbReference>
<dbReference type="RefSeq" id="WP_119453468.1">
    <property type="nucleotide sequence ID" value="NZ_QWGA01000003.1"/>
</dbReference>
<dbReference type="InterPro" id="IPR002676">
    <property type="entry name" value="RimM_N"/>
</dbReference>
<feature type="domain" description="RimM N-terminal" evidence="6">
    <location>
        <begin position="12"/>
        <end position="91"/>
    </location>
</feature>
<evidence type="ECO:0000256" key="2">
    <source>
        <dbReference type="ARBA" id="ARBA00022517"/>
    </source>
</evidence>
<protein>
    <recommendedName>
        <fullName evidence="5">Ribosome maturation factor RimM</fullName>
    </recommendedName>
</protein>
<dbReference type="InterPro" id="IPR011033">
    <property type="entry name" value="PRC_barrel-like_sf"/>
</dbReference>
<feature type="domain" description="Ribosome maturation factor RimM PRC barrel" evidence="7">
    <location>
        <begin position="104"/>
        <end position="167"/>
    </location>
</feature>
<dbReference type="SUPFAM" id="SSF50346">
    <property type="entry name" value="PRC-barrel domain"/>
    <property type="match status" value="1"/>
</dbReference>
<dbReference type="Gene3D" id="2.30.30.240">
    <property type="entry name" value="PRC-barrel domain"/>
    <property type="match status" value="1"/>
</dbReference>
<dbReference type="InterPro" id="IPR009000">
    <property type="entry name" value="Transl_B-barrel_sf"/>
</dbReference>
<comment type="function">
    <text evidence="5">An accessory protein needed during the final step in the assembly of 30S ribosomal subunit, possibly for assembly of the head region. Essential for efficient processing of 16S rRNA. May be needed both before and after RbfA during the maturation of 16S rRNA. It has affinity for free ribosomal 30S subunits but not for 70S ribosomes.</text>
</comment>
<accession>A0A399RJW9</accession>